<dbReference type="Proteomes" id="UP000011760">
    <property type="component" value="Chromosome"/>
</dbReference>
<dbReference type="STRING" id="1121353.H924_12585"/>
<evidence type="ECO:0000313" key="3">
    <source>
        <dbReference type="Proteomes" id="UP000011760"/>
    </source>
</evidence>
<protein>
    <recommendedName>
        <fullName evidence="1">DUF218 domain-containing protein</fullName>
    </recommendedName>
</protein>
<dbReference type="InterPro" id="IPR003848">
    <property type="entry name" value="DUF218"/>
</dbReference>
<feature type="domain" description="DUF218" evidence="1">
    <location>
        <begin position="19"/>
        <end position="150"/>
    </location>
</feature>
<dbReference type="AlphaFoldDB" id="M1V0S6"/>
<dbReference type="RefSeq" id="WP_015652360.1">
    <property type="nucleotide sequence ID" value="NC_020506.1"/>
</dbReference>
<proteinExistence type="predicted"/>
<dbReference type="PATRIC" id="fig|1121353.3.peg.2573"/>
<dbReference type="Pfam" id="PF02698">
    <property type="entry name" value="DUF218"/>
    <property type="match status" value="1"/>
</dbReference>
<accession>M1V0S6</accession>
<keyword evidence="3" id="KW-1185">Reference proteome</keyword>
<reference evidence="2 3" key="1">
    <citation type="submission" date="2013-02" db="EMBL/GenBank/DDBJ databases">
        <title>The complete genome sequence of Corynebacterium callunae DSM 20147.</title>
        <authorList>
            <person name="Ruckert C."/>
            <person name="Albersmeier A."/>
            <person name="Kalinowski J."/>
        </authorList>
    </citation>
    <scope>NUCLEOTIDE SEQUENCE [LARGE SCALE GENOMIC DNA]</scope>
    <source>
        <strain evidence="2 3">DSM 20147</strain>
    </source>
</reference>
<evidence type="ECO:0000259" key="1">
    <source>
        <dbReference type="Pfam" id="PF02698"/>
    </source>
</evidence>
<dbReference type="KEGG" id="ccn:H924_12585"/>
<evidence type="ECO:0000313" key="2">
    <source>
        <dbReference type="EMBL" id="AGG67938.1"/>
    </source>
</evidence>
<sequence>MLIVAFFVYPAKAQPHKVDAILVLAGSSDGRHELGAQLVEQGYSDNFVVSNPEGAKDKVGYAHCAGNKRPDGATSYCMDPYPVITSGEARTFNILAQEHGWESVMVVTSRTHTQRVRTMFNQCYGGDSTVYSLPKAINRQALKDAILHEIGGFVKFWITSPC</sequence>
<name>M1V0S6_9CORY</name>
<dbReference type="CDD" id="cd06259">
    <property type="entry name" value="YdcF-like"/>
    <property type="match status" value="1"/>
</dbReference>
<dbReference type="EMBL" id="CP004354">
    <property type="protein sequence ID" value="AGG67938.1"/>
    <property type="molecule type" value="Genomic_DNA"/>
</dbReference>
<dbReference type="HOGENOM" id="CLU_103289_1_0_11"/>
<dbReference type="eggNOG" id="COG1434">
    <property type="taxonomic scope" value="Bacteria"/>
</dbReference>
<organism evidence="2 3">
    <name type="scientific">Corynebacterium callunae DSM 20147</name>
    <dbReference type="NCBI Taxonomy" id="1121353"/>
    <lineage>
        <taxon>Bacteria</taxon>
        <taxon>Bacillati</taxon>
        <taxon>Actinomycetota</taxon>
        <taxon>Actinomycetes</taxon>
        <taxon>Mycobacteriales</taxon>
        <taxon>Corynebacteriaceae</taxon>
        <taxon>Corynebacterium</taxon>
    </lineage>
</organism>
<gene>
    <name evidence="2" type="ORF">H924_12585</name>
</gene>